<feature type="binding site" evidence="12">
    <location>
        <position position="159"/>
    </location>
    <ligand>
        <name>GTP</name>
        <dbReference type="ChEBI" id="CHEBI:37565"/>
    </ligand>
</feature>
<feature type="binding site" evidence="12">
    <location>
        <begin position="300"/>
        <end position="302"/>
    </location>
    <ligand>
        <name>GTP</name>
        <dbReference type="ChEBI" id="CHEBI:37565"/>
    </ligand>
</feature>
<dbReference type="PROSITE" id="PS51918">
    <property type="entry name" value="RADICAL_SAM"/>
    <property type="match status" value="1"/>
</dbReference>
<dbReference type="UniPathway" id="UPA00344"/>
<feature type="region of interest" description="Disordered" evidence="13">
    <location>
        <begin position="199"/>
        <end position="218"/>
    </location>
</feature>
<name>A0A414FYR3_9ACTN</name>
<comment type="subunit">
    <text evidence="12">Monomer and homodimer.</text>
</comment>
<keyword evidence="4 12" id="KW-0479">Metal-binding</keyword>
<evidence type="ECO:0000259" key="14">
    <source>
        <dbReference type="PROSITE" id="PS51918"/>
    </source>
</evidence>
<feature type="binding site" evidence="12">
    <location>
        <position position="67"/>
    </location>
    <ligand>
        <name>GTP</name>
        <dbReference type="ChEBI" id="CHEBI:37565"/>
    </ligand>
</feature>
<keyword evidence="6 12" id="KW-0408">Iron</keyword>
<dbReference type="InterPro" id="IPR013483">
    <property type="entry name" value="MoaA"/>
</dbReference>
<dbReference type="CDD" id="cd01335">
    <property type="entry name" value="Radical_SAM"/>
    <property type="match status" value="1"/>
</dbReference>
<gene>
    <name evidence="12" type="primary">moaA</name>
    <name evidence="15" type="ORF">DW787_04275</name>
</gene>
<feature type="binding site" evidence="12">
    <location>
        <position position="30"/>
    </location>
    <ligand>
        <name>S-adenosyl-L-methionine</name>
        <dbReference type="ChEBI" id="CHEBI:59789"/>
    </ligand>
</feature>
<feature type="binding site" evidence="12">
    <location>
        <position position="298"/>
    </location>
    <ligand>
        <name>[4Fe-4S] cluster</name>
        <dbReference type="ChEBI" id="CHEBI:49883"/>
        <label>2</label>
        <note>4Fe-4S-substrate</note>
    </ligand>
</feature>
<evidence type="ECO:0000313" key="15">
    <source>
        <dbReference type="EMBL" id="RHD56753.1"/>
    </source>
</evidence>
<dbReference type="PANTHER" id="PTHR22960">
    <property type="entry name" value="MOLYBDOPTERIN COFACTOR SYNTHESIS PROTEIN A"/>
    <property type="match status" value="1"/>
</dbReference>
<dbReference type="InterPro" id="IPR013785">
    <property type="entry name" value="Aldolase_TIM"/>
</dbReference>
<feature type="binding site" evidence="12">
    <location>
        <position position="31"/>
    </location>
    <ligand>
        <name>[4Fe-4S] cluster</name>
        <dbReference type="ChEBI" id="CHEBI:49883"/>
        <label>1</label>
        <note>4Fe-4S-S-AdoMet</note>
    </ligand>
</feature>
<evidence type="ECO:0000256" key="10">
    <source>
        <dbReference type="ARBA" id="ARBA00023239"/>
    </source>
</evidence>
<evidence type="ECO:0000256" key="4">
    <source>
        <dbReference type="ARBA" id="ARBA00022723"/>
    </source>
</evidence>
<dbReference type="HAMAP" id="MF_01225_B">
    <property type="entry name" value="MoaA_B"/>
    <property type="match status" value="1"/>
</dbReference>
<dbReference type="GO" id="GO:0006777">
    <property type="term" value="P:Mo-molybdopterin cofactor biosynthetic process"/>
    <property type="evidence" value="ECO:0007669"/>
    <property type="project" value="UniProtKB-UniRule"/>
</dbReference>
<comment type="caution">
    <text evidence="15">The sequence shown here is derived from an EMBL/GenBank/DDBJ whole genome shotgun (WGS) entry which is preliminary data.</text>
</comment>
<feature type="binding site" evidence="12">
    <location>
        <position position="192"/>
    </location>
    <ligand>
        <name>S-adenosyl-L-methionine</name>
        <dbReference type="ChEBI" id="CHEBI:59789"/>
    </ligand>
</feature>
<feature type="domain" description="Radical SAM core" evidence="14">
    <location>
        <begin position="8"/>
        <end position="233"/>
    </location>
</feature>
<reference evidence="15 16" key="1">
    <citation type="submission" date="2018-08" db="EMBL/GenBank/DDBJ databases">
        <title>A genome reference for cultivated species of the human gut microbiota.</title>
        <authorList>
            <person name="Zou Y."/>
            <person name="Xue W."/>
            <person name="Luo G."/>
        </authorList>
    </citation>
    <scope>NUCLEOTIDE SEQUENCE [LARGE SCALE GENOMIC DNA]</scope>
    <source>
        <strain evidence="15 16">AM30-5LB</strain>
    </source>
</reference>
<dbReference type="Proteomes" id="UP000286050">
    <property type="component" value="Unassembled WGS sequence"/>
</dbReference>
<keyword evidence="5 12" id="KW-0547">Nucleotide-binding</keyword>
<dbReference type="GO" id="GO:1904047">
    <property type="term" value="F:S-adenosyl-L-methionine binding"/>
    <property type="evidence" value="ECO:0007669"/>
    <property type="project" value="UniProtKB-UniRule"/>
</dbReference>
<dbReference type="InterPro" id="IPR000385">
    <property type="entry name" value="MoaA_NifB_PqqE_Fe-S-bd_CS"/>
</dbReference>
<dbReference type="Pfam" id="PF06463">
    <property type="entry name" value="Mob_synth_C"/>
    <property type="match status" value="1"/>
</dbReference>
<feature type="binding site" evidence="12">
    <location>
        <position position="312"/>
    </location>
    <ligand>
        <name>[4Fe-4S] cluster</name>
        <dbReference type="ChEBI" id="CHEBI:49883"/>
        <label>2</label>
        <note>4Fe-4S-substrate</note>
    </ligand>
</feature>
<feature type="binding site" evidence="12">
    <location>
        <position position="122"/>
    </location>
    <ligand>
        <name>S-adenosyl-L-methionine</name>
        <dbReference type="ChEBI" id="CHEBI:59789"/>
    </ligand>
</feature>
<dbReference type="InterPro" id="IPR010505">
    <property type="entry name" value="MoaA_twitch"/>
</dbReference>
<sequence>MARELHDGFGRGINYLRISVTDKCNFRCVYCMPEKGVPARAHGELLTAEEIARFVRIVAQEGITRVRLTGGEPLVSHRIVPLIEEIRSISGIEDISLTTNGALLPRMAADLRAAGLDRVNISLDTLDPARFSHITRLGRVEQTLAGIDAALEYGFTPVKVNTVVVRRMEQDVLDLARLSVDRPVHVRFIEYMPIGGGQSASAEDPSSGHGLDPHCGAGAAGTGGALNPDLWDASDVVPSTELRERISSEAAAAGLGVLEPVQNGGPLGAGPARYWAFPNAAGTVGFISAMSNHFCESCNRLRLTADGTIRPCLFSDAEYPVREALRSGDEDAVRAIYRNAIARKPRQHDDIDGTQRFMSQIGG</sequence>
<evidence type="ECO:0000256" key="3">
    <source>
        <dbReference type="ARBA" id="ARBA00022691"/>
    </source>
</evidence>
<dbReference type="RefSeq" id="WP_118271751.1">
    <property type="nucleotide sequence ID" value="NZ_QSJI01000002.1"/>
</dbReference>
<keyword evidence="7 12" id="KW-0411">Iron-sulfur</keyword>
<keyword evidence="10 12" id="KW-0456">Lyase</keyword>
<keyword evidence="2 12" id="KW-0004">4Fe-4S</keyword>
<dbReference type="SFLD" id="SFLDG01383">
    <property type="entry name" value="cyclic_pyranopterin_phosphate"/>
    <property type="match status" value="1"/>
</dbReference>
<evidence type="ECO:0000256" key="12">
    <source>
        <dbReference type="HAMAP-Rule" id="MF_01225"/>
    </source>
</evidence>
<dbReference type="Pfam" id="PF04055">
    <property type="entry name" value="Radical_SAM"/>
    <property type="match status" value="1"/>
</dbReference>
<dbReference type="SFLD" id="SFLDS00029">
    <property type="entry name" value="Radical_SAM"/>
    <property type="match status" value="1"/>
</dbReference>
<keyword evidence="9 12" id="KW-0501">Molybdenum cofactor biosynthesis</keyword>
<evidence type="ECO:0000256" key="6">
    <source>
        <dbReference type="ARBA" id="ARBA00023004"/>
    </source>
</evidence>
<evidence type="ECO:0000256" key="13">
    <source>
        <dbReference type="SAM" id="MobiDB-lite"/>
    </source>
</evidence>
<dbReference type="GO" id="GO:0061798">
    <property type="term" value="F:GTP 3',8'-cyclase activity"/>
    <property type="evidence" value="ECO:0007669"/>
    <property type="project" value="UniProtKB-UniRule"/>
</dbReference>
<accession>A0A414FYR3</accession>
<dbReference type="GO" id="GO:0005525">
    <property type="term" value="F:GTP binding"/>
    <property type="evidence" value="ECO:0007669"/>
    <property type="project" value="UniProtKB-UniRule"/>
</dbReference>
<keyword evidence="3 12" id="KW-0949">S-adenosyl-L-methionine</keyword>
<evidence type="ECO:0000256" key="7">
    <source>
        <dbReference type="ARBA" id="ARBA00023014"/>
    </source>
</evidence>
<organism evidence="15 16">
    <name type="scientific">Collinsella intestinalis</name>
    <dbReference type="NCBI Taxonomy" id="147207"/>
    <lineage>
        <taxon>Bacteria</taxon>
        <taxon>Bacillati</taxon>
        <taxon>Actinomycetota</taxon>
        <taxon>Coriobacteriia</taxon>
        <taxon>Coriobacteriales</taxon>
        <taxon>Coriobacteriaceae</taxon>
        <taxon>Collinsella</taxon>
    </lineage>
</organism>
<feature type="binding site" evidence="12">
    <location>
        <position position="295"/>
    </location>
    <ligand>
        <name>[4Fe-4S] cluster</name>
        <dbReference type="ChEBI" id="CHEBI:49883"/>
        <label>2</label>
        <note>4Fe-4S-substrate</note>
    </ligand>
</feature>
<dbReference type="InterPro" id="IPR050105">
    <property type="entry name" value="MoCo_biosynth_MoaA/MoaC"/>
</dbReference>
<dbReference type="PROSITE" id="PS01305">
    <property type="entry name" value="MOAA_NIFB_PQQE"/>
    <property type="match status" value="1"/>
</dbReference>
<dbReference type="InterPro" id="IPR007197">
    <property type="entry name" value="rSAM"/>
</dbReference>
<feature type="binding site" evidence="12">
    <location>
        <position position="17"/>
    </location>
    <ligand>
        <name>GTP</name>
        <dbReference type="ChEBI" id="CHEBI:37565"/>
    </ligand>
</feature>
<dbReference type="GO" id="GO:0046872">
    <property type="term" value="F:metal ion binding"/>
    <property type="evidence" value="ECO:0007669"/>
    <property type="project" value="UniProtKB-KW"/>
</dbReference>
<dbReference type="GO" id="GO:0061799">
    <property type="term" value="F:cyclic pyranopterin monophosphate synthase activity"/>
    <property type="evidence" value="ECO:0007669"/>
    <property type="project" value="TreeGrafter"/>
</dbReference>
<proteinExistence type="inferred from homology"/>
<evidence type="ECO:0000256" key="8">
    <source>
        <dbReference type="ARBA" id="ARBA00023134"/>
    </source>
</evidence>
<dbReference type="PANTHER" id="PTHR22960:SF0">
    <property type="entry name" value="MOLYBDENUM COFACTOR BIOSYNTHESIS PROTEIN 1"/>
    <property type="match status" value="1"/>
</dbReference>
<dbReference type="InterPro" id="IPR006638">
    <property type="entry name" value="Elp3/MiaA/NifB-like_rSAM"/>
</dbReference>
<dbReference type="CDD" id="cd21117">
    <property type="entry name" value="Twitch_MoaA"/>
    <property type="match status" value="1"/>
</dbReference>
<evidence type="ECO:0000256" key="1">
    <source>
        <dbReference type="ARBA" id="ARBA00012167"/>
    </source>
</evidence>
<evidence type="ECO:0000313" key="16">
    <source>
        <dbReference type="Proteomes" id="UP000286050"/>
    </source>
</evidence>
<dbReference type="SFLD" id="SFLDG01386">
    <property type="entry name" value="main_SPASM_domain-containing"/>
    <property type="match status" value="1"/>
</dbReference>
<dbReference type="GO" id="GO:0051539">
    <property type="term" value="F:4 iron, 4 sulfur cluster binding"/>
    <property type="evidence" value="ECO:0007669"/>
    <property type="project" value="UniProtKB-UniRule"/>
</dbReference>
<evidence type="ECO:0000256" key="9">
    <source>
        <dbReference type="ARBA" id="ARBA00023150"/>
    </source>
</evidence>
<dbReference type="SUPFAM" id="SSF102114">
    <property type="entry name" value="Radical SAM enzymes"/>
    <property type="match status" value="1"/>
</dbReference>
<protein>
    <recommendedName>
        <fullName evidence="1 12">GTP 3',8-cyclase</fullName>
        <ecNumber evidence="1 12">4.1.99.22</ecNumber>
    </recommendedName>
    <alternativeName>
        <fullName evidence="12">Molybdenum cofactor biosynthesis protein A</fullName>
    </alternativeName>
</protein>
<dbReference type="EC" id="4.1.99.22" evidence="1 12"/>
<evidence type="ECO:0000256" key="11">
    <source>
        <dbReference type="ARBA" id="ARBA00048697"/>
    </source>
</evidence>
<dbReference type="InterPro" id="IPR058240">
    <property type="entry name" value="rSAM_sf"/>
</dbReference>
<dbReference type="Gene3D" id="3.20.20.70">
    <property type="entry name" value="Aldolase class I"/>
    <property type="match status" value="1"/>
</dbReference>
<keyword evidence="8 12" id="KW-0342">GTP-binding</keyword>
<feature type="binding site" evidence="12">
    <location>
        <position position="24"/>
    </location>
    <ligand>
        <name>[4Fe-4S] cluster</name>
        <dbReference type="ChEBI" id="CHEBI:49883"/>
        <label>1</label>
        <note>4Fe-4S-S-AdoMet</note>
    </ligand>
</feature>
<comment type="catalytic activity">
    <reaction evidence="11 12">
        <text>GTP + AH2 + S-adenosyl-L-methionine = (8S)-3',8-cyclo-7,8-dihydroguanosine 5'-triphosphate + 5'-deoxyadenosine + L-methionine + A + H(+)</text>
        <dbReference type="Rhea" id="RHEA:49576"/>
        <dbReference type="ChEBI" id="CHEBI:13193"/>
        <dbReference type="ChEBI" id="CHEBI:15378"/>
        <dbReference type="ChEBI" id="CHEBI:17319"/>
        <dbReference type="ChEBI" id="CHEBI:17499"/>
        <dbReference type="ChEBI" id="CHEBI:37565"/>
        <dbReference type="ChEBI" id="CHEBI:57844"/>
        <dbReference type="ChEBI" id="CHEBI:59789"/>
        <dbReference type="ChEBI" id="CHEBI:131766"/>
        <dbReference type="EC" id="4.1.99.22"/>
    </reaction>
</comment>
<evidence type="ECO:0000256" key="5">
    <source>
        <dbReference type="ARBA" id="ARBA00022741"/>
    </source>
</evidence>
<comment type="function">
    <text evidence="12">Catalyzes the cyclization of GTP to (8S)-3',8-cyclo-7,8-dihydroguanosine 5'-triphosphate.</text>
</comment>
<feature type="binding site" evidence="12">
    <location>
        <position position="71"/>
    </location>
    <ligand>
        <name>S-adenosyl-L-methionine</name>
        <dbReference type="ChEBI" id="CHEBI:59789"/>
    </ligand>
</feature>
<dbReference type="SFLD" id="SFLDG01067">
    <property type="entry name" value="SPASM/twitch_domain_containing"/>
    <property type="match status" value="1"/>
</dbReference>
<comment type="pathway">
    <text evidence="12">Cofactor biosynthesis; molybdopterin biosynthesis.</text>
</comment>
<evidence type="ECO:0000256" key="2">
    <source>
        <dbReference type="ARBA" id="ARBA00022485"/>
    </source>
</evidence>
<dbReference type="SMART" id="SM00729">
    <property type="entry name" value="Elp3"/>
    <property type="match status" value="1"/>
</dbReference>
<comment type="cofactor">
    <cofactor evidence="12">
        <name>[4Fe-4S] cluster</name>
        <dbReference type="ChEBI" id="CHEBI:49883"/>
    </cofactor>
    <text evidence="12">Binds 2 [4Fe-4S] clusters. Binds 1 [4Fe-4S] cluster coordinated with 3 cysteines and an exchangeable S-adenosyl-L-methionine and 1 [4Fe-4S] cluster coordinated with 3 cysteines and the GTP-derived substrate.</text>
</comment>
<dbReference type="AlphaFoldDB" id="A0A414FYR3"/>
<feature type="binding site" evidence="12">
    <location>
        <position position="98"/>
    </location>
    <ligand>
        <name>GTP</name>
        <dbReference type="ChEBI" id="CHEBI:37565"/>
    </ligand>
</feature>
<feature type="binding site" evidence="12">
    <location>
        <position position="28"/>
    </location>
    <ligand>
        <name>[4Fe-4S] cluster</name>
        <dbReference type="ChEBI" id="CHEBI:49883"/>
        <label>1</label>
        <note>4Fe-4S-S-AdoMet</note>
    </ligand>
</feature>
<comment type="similarity">
    <text evidence="12">Belongs to the radical SAM superfamily. MoaA family.</text>
</comment>
<dbReference type="EMBL" id="QSJI01000002">
    <property type="protein sequence ID" value="RHD56753.1"/>
    <property type="molecule type" value="Genomic_DNA"/>
</dbReference>
<dbReference type="InterPro" id="IPR040064">
    <property type="entry name" value="MoaA-like"/>
</dbReference>